<comment type="pathway">
    <text evidence="2">Organic acid metabolism; glycolate biosynthesis; glycolate from 2-phosphoglycolate: step 1/1.</text>
</comment>
<reference evidence="5 6" key="1">
    <citation type="submission" date="2023-11" db="EMBL/GenBank/DDBJ databases">
        <title>A Novel Polar Bacteriovorax (B. antarcticus) Isolated from the Biocrust in Antarctica.</title>
        <authorList>
            <person name="Mun W."/>
            <person name="Choi S.Y."/>
            <person name="Mitchell R.J."/>
        </authorList>
    </citation>
    <scope>NUCLEOTIDE SEQUENCE [LARGE SCALE GENOMIC DNA]</scope>
    <source>
        <strain evidence="5 6">PP10</strain>
    </source>
</reference>
<dbReference type="InterPro" id="IPR050155">
    <property type="entry name" value="HAD-like_hydrolase_sf"/>
</dbReference>
<evidence type="ECO:0000256" key="3">
    <source>
        <dbReference type="ARBA" id="ARBA00006171"/>
    </source>
</evidence>
<comment type="similarity">
    <text evidence="3">Belongs to the HAD-like hydrolase superfamily. CbbY/CbbZ/Gph/YieH family.</text>
</comment>
<evidence type="ECO:0000313" key="5">
    <source>
        <dbReference type="EMBL" id="MEA9356052.1"/>
    </source>
</evidence>
<dbReference type="Gene3D" id="1.10.150.240">
    <property type="entry name" value="Putative phosphatase, domain 2"/>
    <property type="match status" value="1"/>
</dbReference>
<organism evidence="5 6">
    <name type="scientific">Bacteriovorax antarcticus</name>
    <dbReference type="NCBI Taxonomy" id="3088717"/>
    <lineage>
        <taxon>Bacteria</taxon>
        <taxon>Pseudomonadati</taxon>
        <taxon>Bdellovibrionota</taxon>
        <taxon>Bacteriovoracia</taxon>
        <taxon>Bacteriovoracales</taxon>
        <taxon>Bacteriovoracaceae</taxon>
        <taxon>Bacteriovorax</taxon>
    </lineage>
</organism>
<evidence type="ECO:0000256" key="2">
    <source>
        <dbReference type="ARBA" id="ARBA00004818"/>
    </source>
</evidence>
<dbReference type="Proteomes" id="UP001302274">
    <property type="component" value="Unassembled WGS sequence"/>
</dbReference>
<dbReference type="EMBL" id="JAYGJQ010000001">
    <property type="protein sequence ID" value="MEA9356052.1"/>
    <property type="molecule type" value="Genomic_DNA"/>
</dbReference>
<dbReference type="Gene3D" id="3.40.50.1000">
    <property type="entry name" value="HAD superfamily/HAD-like"/>
    <property type="match status" value="1"/>
</dbReference>
<evidence type="ECO:0000313" key="6">
    <source>
        <dbReference type="Proteomes" id="UP001302274"/>
    </source>
</evidence>
<keyword evidence="5" id="KW-0378">Hydrolase</keyword>
<evidence type="ECO:0000256" key="4">
    <source>
        <dbReference type="ARBA" id="ARBA00013078"/>
    </source>
</evidence>
<dbReference type="InterPro" id="IPR006439">
    <property type="entry name" value="HAD-SF_hydro_IA"/>
</dbReference>
<evidence type="ECO:0000256" key="1">
    <source>
        <dbReference type="ARBA" id="ARBA00000830"/>
    </source>
</evidence>
<dbReference type="InterPro" id="IPR041492">
    <property type="entry name" value="HAD_2"/>
</dbReference>
<dbReference type="EC" id="3.1.3.18" evidence="4"/>
<protein>
    <recommendedName>
        <fullName evidence="4">phosphoglycolate phosphatase</fullName>
        <ecNumber evidence="4">3.1.3.18</ecNumber>
    </recommendedName>
</protein>
<dbReference type="InterPro" id="IPR036412">
    <property type="entry name" value="HAD-like_sf"/>
</dbReference>
<gene>
    <name evidence="5" type="ORF">SHI21_07565</name>
</gene>
<name>A0ABU5VT03_9BACT</name>
<dbReference type="InterPro" id="IPR023214">
    <property type="entry name" value="HAD_sf"/>
</dbReference>
<dbReference type="Pfam" id="PF13419">
    <property type="entry name" value="HAD_2"/>
    <property type="match status" value="1"/>
</dbReference>
<dbReference type="NCBIfam" id="TIGR01549">
    <property type="entry name" value="HAD-SF-IA-v1"/>
    <property type="match status" value="1"/>
</dbReference>
<dbReference type="PANTHER" id="PTHR43434">
    <property type="entry name" value="PHOSPHOGLYCOLATE PHOSPHATASE"/>
    <property type="match status" value="1"/>
</dbReference>
<comment type="caution">
    <text evidence="5">The sequence shown here is derived from an EMBL/GenBank/DDBJ whole genome shotgun (WGS) entry which is preliminary data.</text>
</comment>
<dbReference type="SUPFAM" id="SSF56784">
    <property type="entry name" value="HAD-like"/>
    <property type="match status" value="1"/>
</dbReference>
<dbReference type="InterPro" id="IPR023198">
    <property type="entry name" value="PGP-like_dom2"/>
</dbReference>
<dbReference type="GO" id="GO:0016787">
    <property type="term" value="F:hydrolase activity"/>
    <property type="evidence" value="ECO:0007669"/>
    <property type="project" value="UniProtKB-KW"/>
</dbReference>
<sequence length="223" mass="25846">MANFKEVNHQILEFVKNYDNIIWDWNGTLIDDVDTAVACINKLLPKYNASVITAQKYREIFDFPVRKYYSHLGLDLEKNTFEEIRDQYVKDYNLNIVLNSSLFPETANLLEEIKKTKNQFILSAVSQWHLDSITTHFKVDHLFNERFGVNDHYASGKISRGMELIKHADLRPEKTILIGDTIHDFEVARELGLNCLLLADGHQSPARLKAVTANVIYGRRDYL</sequence>
<proteinExistence type="inferred from homology"/>
<comment type="catalytic activity">
    <reaction evidence="1">
        <text>2-phosphoglycolate + H2O = glycolate + phosphate</text>
        <dbReference type="Rhea" id="RHEA:14369"/>
        <dbReference type="ChEBI" id="CHEBI:15377"/>
        <dbReference type="ChEBI" id="CHEBI:29805"/>
        <dbReference type="ChEBI" id="CHEBI:43474"/>
        <dbReference type="ChEBI" id="CHEBI:58033"/>
        <dbReference type="EC" id="3.1.3.18"/>
    </reaction>
</comment>
<keyword evidence="6" id="KW-1185">Reference proteome</keyword>
<accession>A0ABU5VT03</accession>
<dbReference type="PANTHER" id="PTHR43434:SF1">
    <property type="entry name" value="PHOSPHOGLYCOLATE PHOSPHATASE"/>
    <property type="match status" value="1"/>
</dbReference>
<dbReference type="RefSeq" id="WP_323575725.1">
    <property type="nucleotide sequence ID" value="NZ_JAYGJQ010000001.1"/>
</dbReference>